<feature type="compositionally biased region" description="Basic and acidic residues" evidence="1">
    <location>
        <begin position="57"/>
        <end position="70"/>
    </location>
</feature>
<dbReference type="EMBL" id="BLLK01000038">
    <property type="protein sequence ID" value="GFH50373.1"/>
    <property type="molecule type" value="Genomic_DNA"/>
</dbReference>
<keyword evidence="3" id="KW-1185">Reference proteome</keyword>
<reference evidence="2 3" key="1">
    <citation type="journal article" date="2021" name="Sci. Rep.">
        <title>The genome of the diatom Chaetoceros tenuissimus carries an ancient integrated fragment of an extant virus.</title>
        <authorList>
            <person name="Hongo Y."/>
            <person name="Kimura K."/>
            <person name="Takaki Y."/>
            <person name="Yoshida Y."/>
            <person name="Baba S."/>
            <person name="Kobayashi G."/>
            <person name="Nagasaki K."/>
            <person name="Hano T."/>
            <person name="Tomaru Y."/>
        </authorList>
    </citation>
    <scope>NUCLEOTIDE SEQUENCE [LARGE SCALE GENOMIC DNA]</scope>
    <source>
        <strain evidence="2 3">NIES-3715</strain>
    </source>
</reference>
<dbReference type="AlphaFoldDB" id="A0AAD3H549"/>
<proteinExistence type="predicted"/>
<organism evidence="2 3">
    <name type="scientific">Chaetoceros tenuissimus</name>
    <dbReference type="NCBI Taxonomy" id="426638"/>
    <lineage>
        <taxon>Eukaryota</taxon>
        <taxon>Sar</taxon>
        <taxon>Stramenopiles</taxon>
        <taxon>Ochrophyta</taxon>
        <taxon>Bacillariophyta</taxon>
        <taxon>Coscinodiscophyceae</taxon>
        <taxon>Chaetocerotophycidae</taxon>
        <taxon>Chaetocerotales</taxon>
        <taxon>Chaetocerotaceae</taxon>
        <taxon>Chaetoceros</taxon>
    </lineage>
</organism>
<evidence type="ECO:0000256" key="1">
    <source>
        <dbReference type="SAM" id="MobiDB-lite"/>
    </source>
</evidence>
<sequence length="79" mass="9221">MTAVAGQTYTNARLVIDPEGIDAPRLPEEERKRRQEEIIRQAYLRRSSTRSSYHRQRSIDESMFRVRDSVPKQALSSTK</sequence>
<comment type="caution">
    <text evidence="2">The sequence shown here is derived from an EMBL/GenBank/DDBJ whole genome shotgun (WGS) entry which is preliminary data.</text>
</comment>
<protein>
    <submittedName>
        <fullName evidence="2">Uncharacterized protein</fullName>
    </submittedName>
</protein>
<evidence type="ECO:0000313" key="3">
    <source>
        <dbReference type="Proteomes" id="UP001054902"/>
    </source>
</evidence>
<dbReference type="Proteomes" id="UP001054902">
    <property type="component" value="Unassembled WGS sequence"/>
</dbReference>
<feature type="region of interest" description="Disordered" evidence="1">
    <location>
        <begin position="46"/>
        <end position="79"/>
    </location>
</feature>
<accession>A0AAD3H549</accession>
<name>A0AAD3H549_9STRA</name>
<evidence type="ECO:0000313" key="2">
    <source>
        <dbReference type="EMBL" id="GFH50373.1"/>
    </source>
</evidence>
<gene>
    <name evidence="2" type="ORF">CTEN210_06849</name>
</gene>